<sequence length="420" mass="47204">MMKVLFVSWGEVPRLSSVYGGQLVNIAKAVGENPEVDSASLIAGMPLIHSGLVREKWRYRKQVKAISDLLGKEHFVRRFLLVPPVGIYPTKAQLPLFKFGQMGTMVSLLRNARPDILHCRSYLATYMAHEWRMASGLDYKIVFDSRSYMADEAIQRGRWTEGSADHLFWRQTEAQMLQQSDAVTVVSEPMRQRFIGMGAHPDKVHLIHLNVDPPKAVPSVNEVQSVEDRGPLFCYCGYLDYKTWHHPNNIWRIFNQIAKLRADARLLVITKSSHAMLKADLIAKGYEKLMDRIEFTSAETSSDCVRIMQNCDAGLLAYLTPQTPLEFEMAKGVFATKTAEYLYAGIPVLVSGVCGGAADFVTTHDVGIAYDAEDQLKLADIARLLTMKSETARLTGLANEKFNVKRNAERLVSIYNKVLA</sequence>
<dbReference type="EC" id="2.4.-.-" evidence="2"/>
<dbReference type="GO" id="GO:0016757">
    <property type="term" value="F:glycosyltransferase activity"/>
    <property type="evidence" value="ECO:0007669"/>
    <property type="project" value="UniProtKB-KW"/>
</dbReference>
<dbReference type="Pfam" id="PF13439">
    <property type="entry name" value="Glyco_transf_4"/>
    <property type="match status" value="1"/>
</dbReference>
<comment type="caution">
    <text evidence="2">The sequence shown here is derived from an EMBL/GenBank/DDBJ whole genome shotgun (WGS) entry which is preliminary data.</text>
</comment>
<organism evidence="2 3">
    <name type="scientific">Sphingorhabdus arenilitoris</name>
    <dbReference type="NCBI Taxonomy" id="1490041"/>
    <lineage>
        <taxon>Bacteria</taxon>
        <taxon>Pseudomonadati</taxon>
        <taxon>Pseudomonadota</taxon>
        <taxon>Alphaproteobacteria</taxon>
        <taxon>Sphingomonadales</taxon>
        <taxon>Sphingomonadaceae</taxon>
        <taxon>Sphingorhabdus</taxon>
    </lineage>
</organism>
<dbReference type="Proteomes" id="UP001595887">
    <property type="component" value="Unassembled WGS sequence"/>
</dbReference>
<evidence type="ECO:0000313" key="3">
    <source>
        <dbReference type="Proteomes" id="UP001595887"/>
    </source>
</evidence>
<name>A0ABV8RIZ1_9SPHN</name>
<dbReference type="Gene3D" id="3.40.50.2000">
    <property type="entry name" value="Glycogen Phosphorylase B"/>
    <property type="match status" value="2"/>
</dbReference>
<keyword evidence="2" id="KW-0808">Transferase</keyword>
<dbReference type="EMBL" id="JBHSDH010000013">
    <property type="protein sequence ID" value="MFC4292480.1"/>
    <property type="molecule type" value="Genomic_DNA"/>
</dbReference>
<proteinExistence type="predicted"/>
<accession>A0ABV8RIZ1</accession>
<dbReference type="RefSeq" id="WP_381423206.1">
    <property type="nucleotide sequence ID" value="NZ_JBHSDH010000013.1"/>
</dbReference>
<dbReference type="InterPro" id="IPR028098">
    <property type="entry name" value="Glyco_trans_4-like_N"/>
</dbReference>
<keyword evidence="2" id="KW-0328">Glycosyltransferase</keyword>
<dbReference type="SUPFAM" id="SSF53756">
    <property type="entry name" value="UDP-Glycosyltransferase/glycogen phosphorylase"/>
    <property type="match status" value="1"/>
</dbReference>
<evidence type="ECO:0000259" key="1">
    <source>
        <dbReference type="Pfam" id="PF13439"/>
    </source>
</evidence>
<reference evidence="3" key="1">
    <citation type="journal article" date="2019" name="Int. J. Syst. Evol. Microbiol.">
        <title>The Global Catalogue of Microorganisms (GCM) 10K type strain sequencing project: providing services to taxonomists for standard genome sequencing and annotation.</title>
        <authorList>
            <consortium name="The Broad Institute Genomics Platform"/>
            <consortium name="The Broad Institute Genome Sequencing Center for Infectious Disease"/>
            <person name="Wu L."/>
            <person name="Ma J."/>
        </authorList>
    </citation>
    <scope>NUCLEOTIDE SEQUENCE [LARGE SCALE GENOMIC DNA]</scope>
    <source>
        <strain evidence="3">CECT 8531</strain>
    </source>
</reference>
<protein>
    <submittedName>
        <fullName evidence="2">Glycosyltransferase</fullName>
        <ecNumber evidence="2">2.4.-.-</ecNumber>
    </submittedName>
</protein>
<dbReference type="Pfam" id="PF13692">
    <property type="entry name" value="Glyco_trans_1_4"/>
    <property type="match status" value="1"/>
</dbReference>
<gene>
    <name evidence="2" type="ORF">ACFOWX_08645</name>
</gene>
<keyword evidence="3" id="KW-1185">Reference proteome</keyword>
<dbReference type="PANTHER" id="PTHR12526">
    <property type="entry name" value="GLYCOSYLTRANSFERASE"/>
    <property type="match status" value="1"/>
</dbReference>
<evidence type="ECO:0000313" key="2">
    <source>
        <dbReference type="EMBL" id="MFC4292480.1"/>
    </source>
</evidence>
<feature type="domain" description="Glycosyltransferase subfamily 4-like N-terminal" evidence="1">
    <location>
        <begin position="80"/>
        <end position="213"/>
    </location>
</feature>